<gene>
    <name evidence="2" type="ORF">GNZ21_00620</name>
</gene>
<evidence type="ECO:0000256" key="1">
    <source>
        <dbReference type="SAM" id="MobiDB-lite"/>
    </source>
</evidence>
<accession>A0A7K1UEJ0</accession>
<evidence type="ECO:0000313" key="3">
    <source>
        <dbReference type="Proteomes" id="UP000460157"/>
    </source>
</evidence>
<proteinExistence type="predicted"/>
<dbReference type="EMBL" id="WRPM01000005">
    <property type="protein sequence ID" value="MVT24878.1"/>
    <property type="molecule type" value="Genomic_DNA"/>
</dbReference>
<reference evidence="2 3" key="1">
    <citation type="submission" date="2019-12" db="EMBL/GenBank/DDBJ databases">
        <title>Nesterenkonia muleiensis sp. nov., a novel actinobacterium isolated from sap of Populus euphratica.</title>
        <authorList>
            <person name="Wang R."/>
        </authorList>
    </citation>
    <scope>NUCLEOTIDE SEQUENCE [LARGE SCALE GENOMIC DNA]</scope>
    <source>
        <strain evidence="2 3">F10</strain>
    </source>
</reference>
<protein>
    <submittedName>
        <fullName evidence="2">Uncharacterized protein</fullName>
    </submittedName>
</protein>
<dbReference type="AlphaFoldDB" id="A0A7K1UEJ0"/>
<dbReference type="RefSeq" id="WP_157320387.1">
    <property type="nucleotide sequence ID" value="NZ_BMFX01000018.1"/>
</dbReference>
<sequence>MSTTWDTHRRSLAVFSSASLLGLLAACGSDEPQVETHHPAEVERELMEEAAAQQEAAEDAGLDAHNGPEEGRDAEESESDHDSGADADPAAQFAELLEEVFDQLAGTAVDDS</sequence>
<dbReference type="Proteomes" id="UP000460157">
    <property type="component" value="Unassembled WGS sequence"/>
</dbReference>
<name>A0A7K1UEJ0_9MICC</name>
<organism evidence="2 3">
    <name type="scientific">Nesterenkonia alkaliphila</name>
    <dbReference type="NCBI Taxonomy" id="1463631"/>
    <lineage>
        <taxon>Bacteria</taxon>
        <taxon>Bacillati</taxon>
        <taxon>Actinomycetota</taxon>
        <taxon>Actinomycetes</taxon>
        <taxon>Micrococcales</taxon>
        <taxon>Micrococcaceae</taxon>
        <taxon>Nesterenkonia</taxon>
    </lineage>
</organism>
<keyword evidence="3" id="KW-1185">Reference proteome</keyword>
<comment type="caution">
    <text evidence="2">The sequence shown here is derived from an EMBL/GenBank/DDBJ whole genome shotgun (WGS) entry which is preliminary data.</text>
</comment>
<feature type="region of interest" description="Disordered" evidence="1">
    <location>
        <begin position="45"/>
        <end position="92"/>
    </location>
</feature>
<evidence type="ECO:0000313" key="2">
    <source>
        <dbReference type="EMBL" id="MVT24878.1"/>
    </source>
</evidence>